<feature type="domain" description="Inner membrane component" evidence="2">
    <location>
        <begin position="65"/>
        <end position="115"/>
    </location>
</feature>
<feature type="domain" description="Inner membrane component" evidence="2">
    <location>
        <begin position="2"/>
        <end position="51"/>
    </location>
</feature>
<sequence length="129" mass="13884">MLNIVWLIFGGLLMALGYVVAGAVLAITVVGIPFAIASFRMANFALWPFGRRLADEPDAGAFSMVGNVLWVVLAGWWLALGHIVTGLAQCVTVIGIPLGVANFKLVPVSLFPLGKRIVDTDAHRLYHVR</sequence>
<keyword evidence="1" id="KW-0472">Membrane</keyword>
<feature type="transmembrane region" description="Helical" evidence="1">
    <location>
        <begin position="6"/>
        <end position="39"/>
    </location>
</feature>
<dbReference type="PIRSF" id="PIRSF028777">
    <property type="entry name" value="UCP028777"/>
    <property type="match status" value="1"/>
</dbReference>
<feature type="transmembrane region" description="Helical" evidence="1">
    <location>
        <begin position="59"/>
        <end position="80"/>
    </location>
</feature>
<dbReference type="PANTHER" id="PTHR42903">
    <property type="entry name" value="INNER MEMBRANE PROTEIN YCCF"/>
    <property type="match status" value="1"/>
</dbReference>
<dbReference type="InterPro" id="IPR005185">
    <property type="entry name" value="YccF"/>
</dbReference>
<evidence type="ECO:0000313" key="3">
    <source>
        <dbReference type="EMBL" id="GAA0535870.1"/>
    </source>
</evidence>
<dbReference type="EMBL" id="BAAAGS010000025">
    <property type="protein sequence ID" value="GAA0535870.1"/>
    <property type="molecule type" value="Genomic_DNA"/>
</dbReference>
<dbReference type="InterPro" id="IPR052937">
    <property type="entry name" value="Inner_membrane_protein"/>
</dbReference>
<feature type="transmembrane region" description="Helical" evidence="1">
    <location>
        <begin position="86"/>
        <end position="106"/>
    </location>
</feature>
<name>A0ABN1D6S0_SACER</name>
<evidence type="ECO:0000256" key="1">
    <source>
        <dbReference type="SAM" id="Phobius"/>
    </source>
</evidence>
<reference evidence="3 4" key="1">
    <citation type="journal article" date="2019" name="Int. J. Syst. Evol. Microbiol.">
        <title>The Global Catalogue of Microorganisms (GCM) 10K type strain sequencing project: providing services to taxonomists for standard genome sequencing and annotation.</title>
        <authorList>
            <consortium name="The Broad Institute Genomics Platform"/>
            <consortium name="The Broad Institute Genome Sequencing Center for Infectious Disease"/>
            <person name="Wu L."/>
            <person name="Ma J."/>
        </authorList>
    </citation>
    <scope>NUCLEOTIDE SEQUENCE [LARGE SCALE GENOMIC DNA]</scope>
    <source>
        <strain evidence="3 4">JCM 10303</strain>
    </source>
</reference>
<keyword evidence="1" id="KW-1133">Transmembrane helix</keyword>
<proteinExistence type="predicted"/>
<dbReference type="NCBIfam" id="NF008740">
    <property type="entry name" value="PRK11770.1-2"/>
    <property type="match status" value="1"/>
</dbReference>
<accession>A0ABN1D6S0</accession>
<protein>
    <submittedName>
        <fullName evidence="3">YccF domain-containing protein</fullName>
    </submittedName>
</protein>
<dbReference type="InterPro" id="IPR031308">
    <property type="entry name" value="UCP028777"/>
</dbReference>
<gene>
    <name evidence="3" type="ORF">GCM10009533_38780</name>
</gene>
<organism evidence="3 4">
    <name type="scientific">Saccharopolyspora erythraea</name>
    <name type="common">Streptomyces erythraeus</name>
    <dbReference type="NCBI Taxonomy" id="1836"/>
    <lineage>
        <taxon>Bacteria</taxon>
        <taxon>Bacillati</taxon>
        <taxon>Actinomycetota</taxon>
        <taxon>Actinomycetes</taxon>
        <taxon>Pseudonocardiales</taxon>
        <taxon>Pseudonocardiaceae</taxon>
        <taxon>Saccharopolyspora</taxon>
    </lineage>
</organism>
<dbReference type="Pfam" id="PF03733">
    <property type="entry name" value="YccF"/>
    <property type="match status" value="2"/>
</dbReference>
<comment type="caution">
    <text evidence="3">The sequence shown here is derived from an EMBL/GenBank/DDBJ whole genome shotgun (WGS) entry which is preliminary data.</text>
</comment>
<keyword evidence="1" id="KW-0812">Transmembrane</keyword>
<keyword evidence="4" id="KW-1185">Reference proteome</keyword>
<evidence type="ECO:0000313" key="4">
    <source>
        <dbReference type="Proteomes" id="UP001500729"/>
    </source>
</evidence>
<dbReference type="PANTHER" id="PTHR42903:SF1">
    <property type="entry name" value="INNER MEMBRANE PROTEIN YCCF"/>
    <property type="match status" value="1"/>
</dbReference>
<evidence type="ECO:0000259" key="2">
    <source>
        <dbReference type="Pfam" id="PF03733"/>
    </source>
</evidence>
<dbReference type="Proteomes" id="UP001500729">
    <property type="component" value="Unassembled WGS sequence"/>
</dbReference>